<feature type="compositionally biased region" description="Basic and acidic residues" evidence="1">
    <location>
        <begin position="119"/>
        <end position="130"/>
    </location>
</feature>
<keyword evidence="2" id="KW-1185">Reference proteome</keyword>
<proteinExistence type="predicted"/>
<evidence type="ECO:0000256" key="1">
    <source>
        <dbReference type="SAM" id="MobiDB-lite"/>
    </source>
</evidence>
<sequence>MASQTSNEEFQDAGRMRHASSQTIRESPRRQCCNTCPGCPCHRLLPYENSPAETTTKKSLAKKLRIKELAIGAGAVAGAGGVASVASEVKKVINYLATKDDIKKLINEEQSKNYARQNGEAEDREEHKDMDEAEEEEESGHEQDSGVRVNGRLIKQEPESPERNDYYYFVK</sequence>
<organism evidence="2 3">
    <name type="scientific">Romanomermis culicivorax</name>
    <name type="common">Nematode worm</name>
    <dbReference type="NCBI Taxonomy" id="13658"/>
    <lineage>
        <taxon>Eukaryota</taxon>
        <taxon>Metazoa</taxon>
        <taxon>Ecdysozoa</taxon>
        <taxon>Nematoda</taxon>
        <taxon>Enoplea</taxon>
        <taxon>Dorylaimia</taxon>
        <taxon>Mermithida</taxon>
        <taxon>Mermithoidea</taxon>
        <taxon>Mermithidae</taxon>
        <taxon>Romanomermis</taxon>
    </lineage>
</organism>
<evidence type="ECO:0000313" key="2">
    <source>
        <dbReference type="Proteomes" id="UP000887565"/>
    </source>
</evidence>
<evidence type="ECO:0000313" key="3">
    <source>
        <dbReference type="WBParaSite" id="nRc.2.0.1.t43911-RA"/>
    </source>
</evidence>
<dbReference type="Proteomes" id="UP000887565">
    <property type="component" value="Unplaced"/>
</dbReference>
<feature type="region of interest" description="Disordered" evidence="1">
    <location>
        <begin position="1"/>
        <end position="29"/>
    </location>
</feature>
<feature type="region of interest" description="Disordered" evidence="1">
    <location>
        <begin position="107"/>
        <end position="171"/>
    </location>
</feature>
<protein>
    <submittedName>
        <fullName evidence="3">Uncharacterized protein</fullName>
    </submittedName>
</protein>
<name>A0A915KYL3_ROMCU</name>
<dbReference type="AlphaFoldDB" id="A0A915KYL3"/>
<reference evidence="3" key="1">
    <citation type="submission" date="2022-11" db="UniProtKB">
        <authorList>
            <consortium name="WormBaseParasite"/>
        </authorList>
    </citation>
    <scope>IDENTIFICATION</scope>
</reference>
<dbReference type="WBParaSite" id="nRc.2.0.1.t43911-RA">
    <property type="protein sequence ID" value="nRc.2.0.1.t43911-RA"/>
    <property type="gene ID" value="nRc.2.0.1.g43911"/>
</dbReference>
<accession>A0A915KYL3</accession>
<feature type="compositionally biased region" description="Basic and acidic residues" evidence="1">
    <location>
        <begin position="154"/>
        <end position="165"/>
    </location>
</feature>